<dbReference type="PANTHER" id="PTHR46564:SF1">
    <property type="entry name" value="TRANSPOSASE"/>
    <property type="match status" value="1"/>
</dbReference>
<dbReference type="OrthoDB" id="2266637at2759"/>
<dbReference type="Proteomes" id="UP000615446">
    <property type="component" value="Unassembled WGS sequence"/>
</dbReference>
<dbReference type="GO" id="GO:0003676">
    <property type="term" value="F:nucleic acid binding"/>
    <property type="evidence" value="ECO:0007669"/>
    <property type="project" value="InterPro"/>
</dbReference>
<name>A0A8H3QLD1_9GLOM</name>
<comment type="caution">
    <text evidence="2">The sequence shown here is derived from an EMBL/GenBank/DDBJ whole genome shotgun (WGS) entry which is preliminary data.</text>
</comment>
<dbReference type="Pfam" id="PF13358">
    <property type="entry name" value="DDE_3"/>
    <property type="match status" value="1"/>
</dbReference>
<reference evidence="2" key="1">
    <citation type="submission" date="2019-10" db="EMBL/GenBank/DDBJ databases">
        <title>Conservation and host-specific expression of non-tandemly repeated heterogenous ribosome RNA gene in arbuscular mycorrhizal fungi.</title>
        <authorList>
            <person name="Maeda T."/>
            <person name="Kobayashi Y."/>
            <person name="Nakagawa T."/>
            <person name="Ezawa T."/>
            <person name="Yamaguchi K."/>
            <person name="Bino T."/>
            <person name="Nishimoto Y."/>
            <person name="Shigenobu S."/>
            <person name="Kawaguchi M."/>
        </authorList>
    </citation>
    <scope>NUCLEOTIDE SEQUENCE</scope>
    <source>
        <strain evidence="2">HR1</strain>
    </source>
</reference>
<dbReference type="EMBL" id="BLAL01000072">
    <property type="protein sequence ID" value="GES83676.1"/>
    <property type="molecule type" value="Genomic_DNA"/>
</dbReference>
<proteinExistence type="predicted"/>
<dbReference type="AlphaFoldDB" id="A0A8H3QLD1"/>
<evidence type="ECO:0000313" key="2">
    <source>
        <dbReference type="EMBL" id="GES83676.1"/>
    </source>
</evidence>
<gene>
    <name evidence="2" type="ORF">RCL2_001082800</name>
</gene>
<dbReference type="InterPro" id="IPR036397">
    <property type="entry name" value="RNaseH_sf"/>
</dbReference>
<sequence length="85" mass="10083">MNLYLNDNSVIIMDNARIHHDEELIALLRGLGCHVVFLPPYFPDYNPIETAFSTVKLWIRRNCDFMEVFNDHNMSINLYLIIRLE</sequence>
<feature type="domain" description="Tc1-like transposase DDE" evidence="1">
    <location>
        <begin position="5"/>
        <end position="62"/>
    </location>
</feature>
<dbReference type="InterPro" id="IPR038717">
    <property type="entry name" value="Tc1-like_DDE_dom"/>
</dbReference>
<accession>A0A8H3QLD1</accession>
<dbReference type="Gene3D" id="3.30.420.10">
    <property type="entry name" value="Ribonuclease H-like superfamily/Ribonuclease H"/>
    <property type="match status" value="1"/>
</dbReference>
<evidence type="ECO:0000313" key="3">
    <source>
        <dbReference type="Proteomes" id="UP000615446"/>
    </source>
</evidence>
<dbReference type="InterPro" id="IPR012337">
    <property type="entry name" value="RNaseH-like_sf"/>
</dbReference>
<organism evidence="2 3">
    <name type="scientific">Rhizophagus clarus</name>
    <dbReference type="NCBI Taxonomy" id="94130"/>
    <lineage>
        <taxon>Eukaryota</taxon>
        <taxon>Fungi</taxon>
        <taxon>Fungi incertae sedis</taxon>
        <taxon>Mucoromycota</taxon>
        <taxon>Glomeromycotina</taxon>
        <taxon>Glomeromycetes</taxon>
        <taxon>Glomerales</taxon>
        <taxon>Glomeraceae</taxon>
        <taxon>Rhizophagus</taxon>
    </lineage>
</organism>
<dbReference type="SUPFAM" id="SSF53098">
    <property type="entry name" value="Ribonuclease H-like"/>
    <property type="match status" value="1"/>
</dbReference>
<dbReference type="PANTHER" id="PTHR46564">
    <property type="entry name" value="TRANSPOSASE"/>
    <property type="match status" value="1"/>
</dbReference>
<evidence type="ECO:0000259" key="1">
    <source>
        <dbReference type="Pfam" id="PF13358"/>
    </source>
</evidence>
<protein>
    <recommendedName>
        <fullName evidence="1">Tc1-like transposase DDE domain-containing protein</fullName>
    </recommendedName>
</protein>